<accession>A0A382SZP8</accession>
<dbReference type="Gene3D" id="3.40.50.10490">
    <property type="entry name" value="Glucose-6-phosphate isomerase like protein, domain 1"/>
    <property type="match status" value="1"/>
</dbReference>
<proteinExistence type="predicted"/>
<reference evidence="2" key="1">
    <citation type="submission" date="2018-05" db="EMBL/GenBank/DDBJ databases">
        <authorList>
            <person name="Lanie J.A."/>
            <person name="Ng W.-L."/>
            <person name="Kazmierczak K.M."/>
            <person name="Andrzejewski T.M."/>
            <person name="Davidsen T.M."/>
            <person name="Wayne K.J."/>
            <person name="Tettelin H."/>
            <person name="Glass J.I."/>
            <person name="Rusch D."/>
            <person name="Podicherti R."/>
            <person name="Tsui H.-C.T."/>
            <person name="Winkler M.E."/>
        </authorList>
    </citation>
    <scope>NUCLEOTIDE SEQUENCE</scope>
</reference>
<dbReference type="InterPro" id="IPR046348">
    <property type="entry name" value="SIS_dom_sf"/>
</dbReference>
<feature type="domain" description="SIS" evidence="1">
    <location>
        <begin position="41"/>
        <end position="192"/>
    </location>
</feature>
<evidence type="ECO:0000259" key="1">
    <source>
        <dbReference type="PROSITE" id="PS51464"/>
    </source>
</evidence>
<evidence type="ECO:0000313" key="2">
    <source>
        <dbReference type="EMBL" id="SVD14421.1"/>
    </source>
</evidence>
<dbReference type="GO" id="GO:0097367">
    <property type="term" value="F:carbohydrate derivative binding"/>
    <property type="evidence" value="ECO:0007669"/>
    <property type="project" value="InterPro"/>
</dbReference>
<dbReference type="PANTHER" id="PTHR30390:SF7">
    <property type="entry name" value="PHOSPHOHEPTOSE ISOMERASE"/>
    <property type="match status" value="1"/>
</dbReference>
<dbReference type="AlphaFoldDB" id="A0A382SZP8"/>
<dbReference type="Pfam" id="PF13580">
    <property type="entry name" value="SIS_2"/>
    <property type="match status" value="1"/>
</dbReference>
<name>A0A382SZP8_9ZZZZ</name>
<dbReference type="InterPro" id="IPR001347">
    <property type="entry name" value="SIS_dom"/>
</dbReference>
<dbReference type="GO" id="GO:1901135">
    <property type="term" value="P:carbohydrate derivative metabolic process"/>
    <property type="evidence" value="ECO:0007669"/>
    <property type="project" value="InterPro"/>
</dbReference>
<dbReference type="PANTHER" id="PTHR30390">
    <property type="entry name" value="SEDOHEPTULOSE 7-PHOSPHATE ISOMERASE / DNAA INITIATOR-ASSOCIATING FACTOR FOR REPLICATION INITIATION"/>
    <property type="match status" value="1"/>
</dbReference>
<dbReference type="PROSITE" id="PS51464">
    <property type="entry name" value="SIS"/>
    <property type="match status" value="1"/>
</dbReference>
<dbReference type="InterPro" id="IPR035461">
    <property type="entry name" value="GmhA/DiaA"/>
</dbReference>
<protein>
    <recommendedName>
        <fullName evidence="1">SIS domain-containing protein</fullName>
    </recommendedName>
</protein>
<dbReference type="CDD" id="cd05006">
    <property type="entry name" value="SIS_GmhA"/>
    <property type="match status" value="1"/>
</dbReference>
<organism evidence="2">
    <name type="scientific">marine metagenome</name>
    <dbReference type="NCBI Taxonomy" id="408172"/>
    <lineage>
        <taxon>unclassified sequences</taxon>
        <taxon>metagenomes</taxon>
        <taxon>ecological metagenomes</taxon>
    </lineage>
</organism>
<gene>
    <name evidence="2" type="ORF">METZ01_LOCUS367275</name>
</gene>
<sequence length="194" mass="20461">MSSVSDYLSALHNIVNSAVVSDHAGESVVCETAIGQAIGLMHNTRDAGGKIIFVGNGGSAAIASHMAIDYSKNGRMPAMSFNDGAALTCLGNDLGYENVFSEQIKLHAKEDDLVVAISSSGASPNILQAVAAANNCGCTLMTLSGFSSENPLRAMGALNWYVDSKEYGFVEISHLTICHMILDIEMGWKDGIDR</sequence>
<dbReference type="InterPro" id="IPR050099">
    <property type="entry name" value="SIS_GmhA/DiaA_subfam"/>
</dbReference>
<dbReference type="SUPFAM" id="SSF53697">
    <property type="entry name" value="SIS domain"/>
    <property type="match status" value="1"/>
</dbReference>
<dbReference type="EMBL" id="UINC01132234">
    <property type="protein sequence ID" value="SVD14421.1"/>
    <property type="molecule type" value="Genomic_DNA"/>
</dbReference>